<feature type="transmembrane region" description="Helical" evidence="4">
    <location>
        <begin position="321"/>
        <end position="338"/>
    </location>
</feature>
<dbReference type="PANTHER" id="PTHR11361">
    <property type="entry name" value="DNA MISMATCH REPAIR PROTEIN MUTS FAMILY MEMBER"/>
    <property type="match status" value="1"/>
</dbReference>
<evidence type="ECO:0000313" key="7">
    <source>
        <dbReference type="Proteomes" id="UP001595906"/>
    </source>
</evidence>
<evidence type="ECO:0000259" key="5">
    <source>
        <dbReference type="SMART" id="SM00534"/>
    </source>
</evidence>
<comment type="caution">
    <text evidence="6">The sequence shown here is derived from an EMBL/GenBank/DDBJ whole genome shotgun (WGS) entry which is preliminary data.</text>
</comment>
<dbReference type="RefSeq" id="WP_379011784.1">
    <property type="nucleotide sequence ID" value="NZ_JBHSDC010000002.1"/>
</dbReference>
<dbReference type="Pfam" id="PF00488">
    <property type="entry name" value="MutS_V"/>
    <property type="match status" value="1"/>
</dbReference>
<keyword evidence="4" id="KW-0812">Transmembrane</keyword>
<dbReference type="Gene3D" id="3.40.50.300">
    <property type="entry name" value="P-loop containing nucleotide triphosphate hydrolases"/>
    <property type="match status" value="1"/>
</dbReference>
<dbReference type="InterPro" id="IPR036187">
    <property type="entry name" value="DNA_mismatch_repair_MutS_sf"/>
</dbReference>
<sequence>MPATTYQQYLQAHTATLQALQKTKTKFAWLRFITVVFTAIGAFKGFETDILFGIIAIILGISIFLFFIAKDVANNKAINHTKTLIDINHQELAILNHQYLHRDSGEQFAQPTHSYTNDLDIFGKASLFQYINRCNTEQGKALLADNLQKVITKKAIQNRQSAIKALQQQTQWQQQFEAISLQSPITINTEQKINQWLQTDEQHLQADYWKILLPLYGIFTTTCVILYAIDILSTAIFSGILILCLVFAFAQSKKVMASYTLLNNIVKELTVAEQLITTIEQSNFEVAALKSLQSQLNINNIKASKAINELKQILNRFDVRLNVYLFLALNTLFLWDIWQIRALNKWKATHKQHVKTWFEVIAEMEVINTLAVLAFNHPNWCVPTITDTHFIFSANKLGHPLIVDDKCITNNFTTTGSANITLITGSNMAGKSTFLRSIGCNTVLALMGSVVCAESFTTSHIRLMSSMRIADNLAENTSTFYAELKKLQSIIEAVNNHEKLFILLDEILRGTNSLDRHTGSKALIQQLIKQNAVAILATHDVELAKEANNHPQNITNYHFDVQVANDELYFDYKLKDGICKSLNASILMRKIGIDMEA</sequence>
<dbReference type="Gene3D" id="1.10.1420.10">
    <property type="match status" value="1"/>
</dbReference>
<feature type="transmembrane region" description="Helical" evidence="4">
    <location>
        <begin position="235"/>
        <end position="252"/>
    </location>
</feature>
<feature type="transmembrane region" description="Helical" evidence="4">
    <location>
        <begin position="27"/>
        <end position="44"/>
    </location>
</feature>
<evidence type="ECO:0000256" key="1">
    <source>
        <dbReference type="ARBA" id="ARBA00022741"/>
    </source>
</evidence>
<evidence type="ECO:0000256" key="3">
    <source>
        <dbReference type="ARBA" id="ARBA00023125"/>
    </source>
</evidence>
<dbReference type="SUPFAM" id="SSF48334">
    <property type="entry name" value="DNA repair protein MutS, domain III"/>
    <property type="match status" value="1"/>
</dbReference>
<keyword evidence="7" id="KW-1185">Reference proteome</keyword>
<keyword evidence="4" id="KW-0472">Membrane</keyword>
<dbReference type="PANTHER" id="PTHR11361:SF99">
    <property type="entry name" value="DNA MISMATCH REPAIR PROTEIN"/>
    <property type="match status" value="1"/>
</dbReference>
<gene>
    <name evidence="6" type="ORF">ACFOW1_01505</name>
</gene>
<dbReference type="InterPro" id="IPR027417">
    <property type="entry name" value="P-loop_NTPase"/>
</dbReference>
<dbReference type="SUPFAM" id="SSF52540">
    <property type="entry name" value="P-loop containing nucleoside triphosphate hydrolases"/>
    <property type="match status" value="1"/>
</dbReference>
<protein>
    <recommendedName>
        <fullName evidence="5">DNA mismatch repair proteins mutS family domain-containing protein</fullName>
    </recommendedName>
</protein>
<organism evidence="6 7">
    <name type="scientific">Parasediminibacterium paludis</name>
    <dbReference type="NCBI Taxonomy" id="908966"/>
    <lineage>
        <taxon>Bacteria</taxon>
        <taxon>Pseudomonadati</taxon>
        <taxon>Bacteroidota</taxon>
        <taxon>Chitinophagia</taxon>
        <taxon>Chitinophagales</taxon>
        <taxon>Chitinophagaceae</taxon>
        <taxon>Parasediminibacterium</taxon>
    </lineage>
</organism>
<feature type="transmembrane region" description="Helical" evidence="4">
    <location>
        <begin position="50"/>
        <end position="69"/>
    </location>
</feature>
<feature type="transmembrane region" description="Helical" evidence="4">
    <location>
        <begin position="211"/>
        <end position="229"/>
    </location>
</feature>
<keyword evidence="2" id="KW-0067">ATP-binding</keyword>
<keyword evidence="4" id="KW-1133">Transmembrane helix</keyword>
<evidence type="ECO:0000256" key="4">
    <source>
        <dbReference type="SAM" id="Phobius"/>
    </source>
</evidence>
<dbReference type="SMART" id="SM00534">
    <property type="entry name" value="MUTSac"/>
    <property type="match status" value="1"/>
</dbReference>
<dbReference type="EMBL" id="JBHSDC010000002">
    <property type="protein sequence ID" value="MFC4230548.1"/>
    <property type="molecule type" value="Genomic_DNA"/>
</dbReference>
<reference evidence="7" key="1">
    <citation type="journal article" date="2019" name="Int. J. Syst. Evol. Microbiol.">
        <title>The Global Catalogue of Microorganisms (GCM) 10K type strain sequencing project: providing services to taxonomists for standard genome sequencing and annotation.</title>
        <authorList>
            <consortium name="The Broad Institute Genomics Platform"/>
            <consortium name="The Broad Institute Genome Sequencing Center for Infectious Disease"/>
            <person name="Wu L."/>
            <person name="Ma J."/>
        </authorList>
    </citation>
    <scope>NUCLEOTIDE SEQUENCE [LARGE SCALE GENOMIC DNA]</scope>
    <source>
        <strain evidence="7">CECT 8010</strain>
    </source>
</reference>
<dbReference type="Proteomes" id="UP001595906">
    <property type="component" value="Unassembled WGS sequence"/>
</dbReference>
<feature type="domain" description="DNA mismatch repair proteins mutS family" evidence="5">
    <location>
        <begin position="418"/>
        <end position="597"/>
    </location>
</feature>
<keyword evidence="1" id="KW-0547">Nucleotide-binding</keyword>
<proteinExistence type="predicted"/>
<dbReference type="InterPro" id="IPR045076">
    <property type="entry name" value="MutS"/>
</dbReference>
<evidence type="ECO:0000256" key="2">
    <source>
        <dbReference type="ARBA" id="ARBA00022840"/>
    </source>
</evidence>
<accession>A0ABV8PQW8</accession>
<keyword evidence="3" id="KW-0238">DNA-binding</keyword>
<dbReference type="InterPro" id="IPR000432">
    <property type="entry name" value="DNA_mismatch_repair_MutS_C"/>
</dbReference>
<name>A0ABV8PQW8_9BACT</name>
<evidence type="ECO:0000313" key="6">
    <source>
        <dbReference type="EMBL" id="MFC4230548.1"/>
    </source>
</evidence>